<name>A0ABY7RIX3_9NEIS</name>
<dbReference type="InterPro" id="IPR032710">
    <property type="entry name" value="NTF2-like_dom_sf"/>
</dbReference>
<gene>
    <name evidence="1" type="ORF">PJU73_04820</name>
</gene>
<organism evidence="1 2">
    <name type="scientific">Neisseria lisongii</name>
    <dbReference type="NCBI Taxonomy" id="2912188"/>
    <lineage>
        <taxon>Bacteria</taxon>
        <taxon>Pseudomonadati</taxon>
        <taxon>Pseudomonadota</taxon>
        <taxon>Betaproteobacteria</taxon>
        <taxon>Neisseriales</taxon>
        <taxon>Neisseriaceae</taxon>
        <taxon>Neisseria</taxon>
    </lineage>
</organism>
<dbReference type="Gene3D" id="3.10.450.50">
    <property type="match status" value="1"/>
</dbReference>
<keyword evidence="2" id="KW-1185">Reference proteome</keyword>
<dbReference type="EMBL" id="CP116766">
    <property type="protein sequence ID" value="WCL70716.1"/>
    <property type="molecule type" value="Genomic_DNA"/>
</dbReference>
<dbReference type="RefSeq" id="WP_237090567.1">
    <property type="nucleotide sequence ID" value="NZ_CP116766.1"/>
</dbReference>
<protein>
    <submittedName>
        <fullName evidence="1">Ester cyclase</fullName>
    </submittedName>
</protein>
<sequence>MSYETLIRNYMQAWNDHNPQAAGEFLAEDVTFYDASIGTPLEGRTNVRDNGIALFIGAVPDVKWEMTSPPIVGPDGIAYQWRFSGTNTGAWDENTPATGKAFAFEGATFIRIKDGKIAYQGDYYDALNFHKQLGWL</sequence>
<dbReference type="SUPFAM" id="SSF54427">
    <property type="entry name" value="NTF2-like"/>
    <property type="match status" value="1"/>
</dbReference>
<dbReference type="PANTHER" id="PTHR38436:SF1">
    <property type="entry name" value="ESTER CYCLASE"/>
    <property type="match status" value="1"/>
</dbReference>
<accession>A0ABY7RIX3</accession>
<evidence type="ECO:0000313" key="1">
    <source>
        <dbReference type="EMBL" id="WCL70716.1"/>
    </source>
</evidence>
<reference evidence="1 2" key="1">
    <citation type="submission" date="2023-01" db="EMBL/GenBank/DDBJ databases">
        <authorList>
            <person name="Yang C."/>
        </authorList>
    </citation>
    <scope>NUCLEOTIDE SEQUENCE [LARGE SCALE GENOMIC DNA]</scope>
    <source>
        <strain evidence="1 2">ZJ106</strain>
    </source>
</reference>
<proteinExistence type="predicted"/>
<dbReference type="Proteomes" id="UP001221268">
    <property type="component" value="Chromosome"/>
</dbReference>
<dbReference type="InterPro" id="IPR009959">
    <property type="entry name" value="Cyclase_SnoaL-like"/>
</dbReference>
<dbReference type="PANTHER" id="PTHR38436">
    <property type="entry name" value="POLYKETIDE CYCLASE SNOAL-LIKE DOMAIN"/>
    <property type="match status" value="1"/>
</dbReference>
<evidence type="ECO:0000313" key="2">
    <source>
        <dbReference type="Proteomes" id="UP001221268"/>
    </source>
</evidence>
<dbReference type="Pfam" id="PF07366">
    <property type="entry name" value="SnoaL"/>
    <property type="match status" value="1"/>
</dbReference>